<reference evidence="8 9" key="1">
    <citation type="submission" date="2018-03" db="EMBL/GenBank/DDBJ databases">
        <authorList>
            <person name="Gully D."/>
        </authorList>
    </citation>
    <scope>NUCLEOTIDE SEQUENCE [LARGE SCALE GENOMIC DNA]</scope>
    <source>
        <strain evidence="8">ORS3257</strain>
    </source>
</reference>
<dbReference type="Pfam" id="PF03626">
    <property type="entry name" value="COX4_pro"/>
    <property type="match status" value="1"/>
</dbReference>
<evidence type="ECO:0000256" key="6">
    <source>
        <dbReference type="SAM" id="Phobius"/>
    </source>
</evidence>
<evidence type="ECO:0000256" key="4">
    <source>
        <dbReference type="ARBA" id="ARBA00022989"/>
    </source>
</evidence>
<dbReference type="InterPro" id="IPR005171">
    <property type="entry name" value="Cyt_c_oxidase_su4_prok"/>
</dbReference>
<gene>
    <name evidence="8" type="ORF">BRAD3257_6253</name>
    <name evidence="7" type="ORF">JWS04_30670</name>
</gene>
<evidence type="ECO:0000256" key="1">
    <source>
        <dbReference type="ARBA" id="ARBA00004651"/>
    </source>
</evidence>
<reference evidence="7 10" key="2">
    <citation type="submission" date="2021-03" db="EMBL/GenBank/DDBJ databases">
        <title>Genome Sequence of Bradyrhizobium vignae strain ISRA400.</title>
        <authorList>
            <person name="Tisa L.S."/>
            <person name="Svistoonoff S."/>
            <person name="Hocher V."/>
            <person name="Fall S."/>
            <person name="Zaiya A."/>
            <person name="Naing D."/>
            <person name="Niang N."/>
            <person name="Diouf A."/>
            <person name="Dasylva M.C."/>
            <person name="Toure O."/>
            <person name="Gueye M."/>
            <person name="Gully D."/>
            <person name="Tisseyre P."/>
            <person name="Simpson S."/>
            <person name="Morris K."/>
            <person name="Thomas W.K."/>
        </authorList>
    </citation>
    <scope>NUCLEOTIDE SEQUENCE [LARGE SCALE GENOMIC DNA]</scope>
    <source>
        <strain evidence="7 10">ISRA400</strain>
    </source>
</reference>
<comment type="subcellular location">
    <subcellularLocation>
        <location evidence="1">Cell membrane</location>
        <topology evidence="1">Multi-pass membrane protein</topology>
    </subcellularLocation>
</comment>
<evidence type="ECO:0000313" key="8">
    <source>
        <dbReference type="EMBL" id="SPP97154.1"/>
    </source>
</evidence>
<evidence type="ECO:0000256" key="5">
    <source>
        <dbReference type="ARBA" id="ARBA00023136"/>
    </source>
</evidence>
<evidence type="ECO:0000256" key="2">
    <source>
        <dbReference type="ARBA" id="ARBA00022475"/>
    </source>
</evidence>
<dbReference type="AlphaFoldDB" id="A0A2U3Q6X2"/>
<protein>
    <submittedName>
        <fullName evidence="8">Caa(3)-type oxidase, subunit IV</fullName>
    </submittedName>
    <submittedName>
        <fullName evidence="7">Cytochrome C oxidase subunit IV family protein</fullName>
    </submittedName>
</protein>
<sequence>MSADRGRQEGWLLRLWLRNALVWAALLGLLVLSMFLAYIPMGPVTVTSGVAIAVIKSSLVLVFFMELIRSRALIRLAALAGLVFVGVMFALTLADVLTRSGKI</sequence>
<dbReference type="RefSeq" id="WP_122404598.1">
    <property type="nucleotide sequence ID" value="NZ_JAGIKT010000081.1"/>
</dbReference>
<accession>A0A2U3Q6X2</accession>
<keyword evidence="3 6" id="KW-0812">Transmembrane</keyword>
<organism evidence="8 9">
    <name type="scientific">Bradyrhizobium vignae</name>
    <dbReference type="NCBI Taxonomy" id="1549949"/>
    <lineage>
        <taxon>Bacteria</taxon>
        <taxon>Pseudomonadati</taxon>
        <taxon>Pseudomonadota</taxon>
        <taxon>Alphaproteobacteria</taxon>
        <taxon>Hyphomicrobiales</taxon>
        <taxon>Nitrobacteraceae</taxon>
        <taxon>Bradyrhizobium</taxon>
    </lineage>
</organism>
<keyword evidence="10" id="KW-1185">Reference proteome</keyword>
<dbReference type="NCBIfam" id="TIGR02229">
    <property type="entry name" value="caa3_sub_IV"/>
    <property type="match status" value="1"/>
</dbReference>
<evidence type="ECO:0000256" key="3">
    <source>
        <dbReference type="ARBA" id="ARBA00022692"/>
    </source>
</evidence>
<dbReference type="KEGG" id="bvz:BRAD3257_6253"/>
<dbReference type="EMBL" id="LS398110">
    <property type="protein sequence ID" value="SPP97154.1"/>
    <property type="molecule type" value="Genomic_DNA"/>
</dbReference>
<feature type="transmembrane region" description="Helical" evidence="6">
    <location>
        <begin position="45"/>
        <end position="65"/>
    </location>
</feature>
<keyword evidence="2" id="KW-1003">Cell membrane</keyword>
<evidence type="ECO:0000313" key="9">
    <source>
        <dbReference type="Proteomes" id="UP000246085"/>
    </source>
</evidence>
<keyword evidence="4 6" id="KW-1133">Transmembrane helix</keyword>
<name>A0A2U3Q6X2_9BRAD</name>
<dbReference type="Proteomes" id="UP000246085">
    <property type="component" value="Chromosome BRAD3257"/>
</dbReference>
<feature type="transmembrane region" description="Helical" evidence="6">
    <location>
        <begin position="72"/>
        <end position="94"/>
    </location>
</feature>
<evidence type="ECO:0000313" key="10">
    <source>
        <dbReference type="Proteomes" id="UP000669317"/>
    </source>
</evidence>
<dbReference type="GO" id="GO:0005886">
    <property type="term" value="C:plasma membrane"/>
    <property type="evidence" value="ECO:0007669"/>
    <property type="project" value="UniProtKB-SubCell"/>
</dbReference>
<keyword evidence="5 6" id="KW-0472">Membrane</keyword>
<dbReference type="EMBL" id="JAGIKT010000081">
    <property type="protein sequence ID" value="MBP0115352.1"/>
    <property type="molecule type" value="Genomic_DNA"/>
</dbReference>
<dbReference type="Proteomes" id="UP000669317">
    <property type="component" value="Unassembled WGS sequence"/>
</dbReference>
<feature type="transmembrane region" description="Helical" evidence="6">
    <location>
        <begin position="20"/>
        <end position="39"/>
    </location>
</feature>
<evidence type="ECO:0000313" key="7">
    <source>
        <dbReference type="EMBL" id="MBP0115352.1"/>
    </source>
</evidence>
<proteinExistence type="predicted"/>
<dbReference type="InterPro" id="IPR011743">
    <property type="entry name" value="Caa3_sub_IV"/>
</dbReference>